<name>A0A2S7I8N0_9FLAO</name>
<dbReference type="AlphaFoldDB" id="A0A2S7I8N0"/>
<dbReference type="RefSeq" id="WP_104792692.1">
    <property type="nucleotide sequence ID" value="NZ_JASMRQ010000001.1"/>
</dbReference>
<organism evidence="2 3">
    <name type="scientific">Cloacibacterium normanense</name>
    <dbReference type="NCBI Taxonomy" id="237258"/>
    <lineage>
        <taxon>Bacteria</taxon>
        <taxon>Pseudomonadati</taxon>
        <taxon>Bacteroidota</taxon>
        <taxon>Flavobacteriia</taxon>
        <taxon>Flavobacteriales</taxon>
        <taxon>Weeksellaceae</taxon>
    </lineage>
</organism>
<evidence type="ECO:0000313" key="2">
    <source>
        <dbReference type="EMBL" id="PPZ92903.1"/>
    </source>
</evidence>
<evidence type="ECO:0000313" key="3">
    <source>
        <dbReference type="Proteomes" id="UP000238565"/>
    </source>
</evidence>
<dbReference type="Proteomes" id="UP000238565">
    <property type="component" value="Unassembled WGS sequence"/>
</dbReference>
<gene>
    <name evidence="2" type="ORF">C3729_02535</name>
</gene>
<protein>
    <submittedName>
        <fullName evidence="2">Uncharacterized protein</fullName>
    </submittedName>
</protein>
<sequence>MEKDKRKNTAENNAQNAKQNQDFPNLPQTPRLEGASKVEEKQVKKTSKLHQDGRTDNTEQNKTEA</sequence>
<evidence type="ECO:0000256" key="1">
    <source>
        <dbReference type="SAM" id="MobiDB-lite"/>
    </source>
</evidence>
<accession>A0A2S7I8N0</accession>
<comment type="caution">
    <text evidence="2">The sequence shown here is derived from an EMBL/GenBank/DDBJ whole genome shotgun (WGS) entry which is preliminary data.</text>
</comment>
<proteinExistence type="predicted"/>
<feature type="compositionally biased region" description="Basic and acidic residues" evidence="1">
    <location>
        <begin position="34"/>
        <end position="65"/>
    </location>
</feature>
<dbReference type="EMBL" id="PTPZ01000001">
    <property type="protein sequence ID" value="PPZ92903.1"/>
    <property type="molecule type" value="Genomic_DNA"/>
</dbReference>
<feature type="compositionally biased region" description="Low complexity" evidence="1">
    <location>
        <begin position="10"/>
        <end position="21"/>
    </location>
</feature>
<feature type="region of interest" description="Disordered" evidence="1">
    <location>
        <begin position="1"/>
        <end position="65"/>
    </location>
</feature>
<reference evidence="2 3" key="1">
    <citation type="submission" date="2018-02" db="EMBL/GenBank/DDBJ databases">
        <title>Draft genome sequence of bacterial isolates from marine environment.</title>
        <authorList>
            <person name="Singh S.K."/>
            <person name="Hill R."/>
            <person name="Major S."/>
            <person name="Cai H."/>
            <person name="Li Y."/>
        </authorList>
    </citation>
    <scope>NUCLEOTIDE SEQUENCE [LARGE SCALE GENOMIC DNA]</scope>
    <source>
        <strain evidence="2 3">IMET F</strain>
    </source>
</reference>